<comment type="similarity">
    <text evidence="3 13">Belongs to the ExbD/TolR family.</text>
</comment>
<dbReference type="RefSeq" id="WP_132453856.1">
    <property type="nucleotide sequence ID" value="NZ_JAWIZJ010000002.1"/>
</dbReference>
<evidence type="ECO:0000256" key="10">
    <source>
        <dbReference type="ARBA" id="ARBA00022927"/>
    </source>
</evidence>
<keyword evidence="11 14" id="KW-1133">Transmembrane helix</keyword>
<comment type="subcellular location">
    <subcellularLocation>
        <location evidence="2">Cell inner membrane</location>
        <topology evidence="2">Single-pass type II membrane protein</topology>
    </subcellularLocation>
    <subcellularLocation>
        <location evidence="13">Cell membrane</location>
        <topology evidence="13">Single-pass type II membrane protein</topology>
    </subcellularLocation>
</comment>
<evidence type="ECO:0000256" key="9">
    <source>
        <dbReference type="ARBA" id="ARBA00022692"/>
    </source>
</evidence>
<keyword evidence="7" id="KW-1003">Cell membrane</keyword>
<name>A0A4R3VLX7_9GAMM</name>
<protein>
    <recommendedName>
        <fullName evidence="5">Biopolymer transport protein ExbD</fullName>
    </recommendedName>
</protein>
<evidence type="ECO:0000256" key="7">
    <source>
        <dbReference type="ARBA" id="ARBA00022475"/>
    </source>
</evidence>
<comment type="caution">
    <text evidence="15">The sequence shown here is derived from an EMBL/GenBank/DDBJ whole genome shotgun (WGS) entry which is preliminary data.</text>
</comment>
<sequence>MAMHLKEDVSGDGEMHDINVTPFIDVMLVLLIIFMVAAPLATVDIRVDLPASSAVPQPRPEKPLYLTVKADKQMFLGEEAVSEQTLAQVLDAQTNANKETTIFFQADKRVDYETIMSVMDSLRKAGYLKVGLVGAESAAAK</sequence>
<evidence type="ECO:0000256" key="6">
    <source>
        <dbReference type="ARBA" id="ARBA00022448"/>
    </source>
</evidence>
<keyword evidence="12 14" id="KW-0472">Membrane</keyword>
<dbReference type="Pfam" id="PF02472">
    <property type="entry name" value="ExbD"/>
    <property type="match status" value="1"/>
</dbReference>
<dbReference type="GO" id="GO:0005886">
    <property type="term" value="C:plasma membrane"/>
    <property type="evidence" value="ECO:0007669"/>
    <property type="project" value="UniProtKB-SubCell"/>
</dbReference>
<evidence type="ECO:0000256" key="13">
    <source>
        <dbReference type="RuleBase" id="RU003879"/>
    </source>
</evidence>
<accession>A0A4R3VLX7</accession>
<dbReference type="EMBL" id="SMBY01000002">
    <property type="protein sequence ID" value="TCV07545.1"/>
    <property type="molecule type" value="Genomic_DNA"/>
</dbReference>
<keyword evidence="10 13" id="KW-0653">Protein transport</keyword>
<evidence type="ECO:0000256" key="3">
    <source>
        <dbReference type="ARBA" id="ARBA00005811"/>
    </source>
</evidence>
<dbReference type="NCBIfam" id="TIGR02803">
    <property type="entry name" value="ExbD_1"/>
    <property type="match status" value="1"/>
</dbReference>
<dbReference type="Proteomes" id="UP000295433">
    <property type="component" value="Unassembled WGS sequence"/>
</dbReference>
<proteinExistence type="inferred from homology"/>
<dbReference type="NCBIfam" id="NF008429">
    <property type="entry name" value="PRK11267.1"/>
    <property type="match status" value="1"/>
</dbReference>
<organism evidence="15 16">
    <name type="scientific">Samsonia erythrinae</name>
    <dbReference type="NCBI Taxonomy" id="160434"/>
    <lineage>
        <taxon>Bacteria</taxon>
        <taxon>Pseudomonadati</taxon>
        <taxon>Pseudomonadota</taxon>
        <taxon>Gammaproteobacteria</taxon>
        <taxon>Enterobacterales</taxon>
        <taxon>Pectobacteriaceae</taxon>
        <taxon>Samsonia</taxon>
    </lineage>
</organism>
<keyword evidence="8" id="KW-0997">Cell inner membrane</keyword>
<evidence type="ECO:0000256" key="12">
    <source>
        <dbReference type="ARBA" id="ARBA00023136"/>
    </source>
</evidence>
<dbReference type="InterPro" id="IPR014170">
    <property type="entry name" value="TonB_ExbD_1"/>
</dbReference>
<dbReference type="InterPro" id="IPR003400">
    <property type="entry name" value="ExbD"/>
</dbReference>
<gene>
    <name evidence="15" type="ORF">EDC54_102101</name>
</gene>
<comment type="function">
    <text evidence="1">Involved in the TonB-dependent energy-dependent transport of various receptor-bound substrates.</text>
</comment>
<keyword evidence="6 13" id="KW-0813">Transport</keyword>
<dbReference type="GO" id="GO:0022857">
    <property type="term" value="F:transmembrane transporter activity"/>
    <property type="evidence" value="ECO:0007669"/>
    <property type="project" value="InterPro"/>
</dbReference>
<dbReference type="GO" id="GO:0015031">
    <property type="term" value="P:protein transport"/>
    <property type="evidence" value="ECO:0007669"/>
    <property type="project" value="UniProtKB-KW"/>
</dbReference>
<dbReference type="Gene3D" id="3.30.420.270">
    <property type="match status" value="1"/>
</dbReference>
<reference evidence="15 16" key="1">
    <citation type="submission" date="2019-03" db="EMBL/GenBank/DDBJ databases">
        <title>Genomic Encyclopedia of Type Strains, Phase IV (KMG-IV): sequencing the most valuable type-strain genomes for metagenomic binning, comparative biology and taxonomic classification.</title>
        <authorList>
            <person name="Goeker M."/>
        </authorList>
    </citation>
    <scope>NUCLEOTIDE SEQUENCE [LARGE SCALE GENOMIC DNA]</scope>
    <source>
        <strain evidence="15 16">DSM 16730</strain>
    </source>
</reference>
<dbReference type="PANTHER" id="PTHR30558:SF9">
    <property type="entry name" value="BIOPOLYMER TRANSPORT PROTEIN EXBD"/>
    <property type="match status" value="1"/>
</dbReference>
<comment type="subunit">
    <text evidence="4">The accessory proteins ExbB and ExbD seem to form a complex with TonB.</text>
</comment>
<evidence type="ECO:0000256" key="11">
    <source>
        <dbReference type="ARBA" id="ARBA00022989"/>
    </source>
</evidence>
<dbReference type="OrthoDB" id="9798629at2"/>
<keyword evidence="16" id="KW-1185">Reference proteome</keyword>
<evidence type="ECO:0000256" key="1">
    <source>
        <dbReference type="ARBA" id="ARBA00003540"/>
    </source>
</evidence>
<dbReference type="AlphaFoldDB" id="A0A4R3VLX7"/>
<keyword evidence="9 13" id="KW-0812">Transmembrane</keyword>
<evidence type="ECO:0000256" key="5">
    <source>
        <dbReference type="ARBA" id="ARBA00022090"/>
    </source>
</evidence>
<feature type="transmembrane region" description="Helical" evidence="14">
    <location>
        <begin position="20"/>
        <end position="43"/>
    </location>
</feature>
<evidence type="ECO:0000256" key="8">
    <source>
        <dbReference type="ARBA" id="ARBA00022519"/>
    </source>
</evidence>
<evidence type="ECO:0000256" key="14">
    <source>
        <dbReference type="SAM" id="Phobius"/>
    </source>
</evidence>
<evidence type="ECO:0000313" key="15">
    <source>
        <dbReference type="EMBL" id="TCV07545.1"/>
    </source>
</evidence>
<dbReference type="PANTHER" id="PTHR30558">
    <property type="entry name" value="EXBD MEMBRANE COMPONENT OF PMF-DRIVEN MACROMOLECULE IMPORT SYSTEM"/>
    <property type="match status" value="1"/>
</dbReference>
<evidence type="ECO:0000313" key="16">
    <source>
        <dbReference type="Proteomes" id="UP000295433"/>
    </source>
</evidence>
<evidence type="ECO:0000256" key="4">
    <source>
        <dbReference type="ARBA" id="ARBA00011471"/>
    </source>
</evidence>
<evidence type="ECO:0000256" key="2">
    <source>
        <dbReference type="ARBA" id="ARBA00004249"/>
    </source>
</evidence>